<evidence type="ECO:0000313" key="5">
    <source>
        <dbReference type="EMBL" id="MEB3101106.1"/>
    </source>
</evidence>
<comment type="similarity">
    <text evidence="1 2">Belongs to the pirin family.</text>
</comment>
<dbReference type="PANTHER" id="PTHR43212:SF3">
    <property type="entry name" value="QUERCETIN 2,3-DIOXYGENASE"/>
    <property type="match status" value="1"/>
</dbReference>
<dbReference type="SUPFAM" id="SSF51182">
    <property type="entry name" value="RmlC-like cupins"/>
    <property type="match status" value="1"/>
</dbReference>
<evidence type="ECO:0000256" key="1">
    <source>
        <dbReference type="ARBA" id="ARBA00008416"/>
    </source>
</evidence>
<evidence type="ECO:0000313" key="6">
    <source>
        <dbReference type="Proteomes" id="UP001310386"/>
    </source>
</evidence>
<keyword evidence="6" id="KW-1185">Reference proteome</keyword>
<feature type="domain" description="Pirin N-terminal" evidence="3">
    <location>
        <begin position="13"/>
        <end position="119"/>
    </location>
</feature>
<name>A0ABU5ZIG2_9BACL</name>
<accession>A0ABU5ZIG2</accession>
<dbReference type="Gene3D" id="2.60.120.10">
    <property type="entry name" value="Jelly Rolls"/>
    <property type="match status" value="2"/>
</dbReference>
<proteinExistence type="inferred from homology"/>
<dbReference type="PANTHER" id="PTHR43212">
    <property type="entry name" value="QUERCETIN 2,3-DIOXYGENASE"/>
    <property type="match status" value="1"/>
</dbReference>
<reference evidence="5" key="1">
    <citation type="submission" date="2023-12" db="EMBL/GenBank/DDBJ databases">
        <title>Fervidustalea candida gen. nov., sp. nov., a novel member of the family Paenibacillaceae isolated from a geothermal area.</title>
        <authorList>
            <person name="Li W.-J."/>
            <person name="Jiao J.-Y."/>
            <person name="Chen Y."/>
        </authorList>
    </citation>
    <scope>NUCLEOTIDE SEQUENCE</scope>
    <source>
        <strain evidence="5">SYSU GA230002</strain>
    </source>
</reference>
<dbReference type="CDD" id="cd02910">
    <property type="entry name" value="cupin_Yhhw_N"/>
    <property type="match status" value="1"/>
</dbReference>
<evidence type="ECO:0000259" key="3">
    <source>
        <dbReference type="Pfam" id="PF02678"/>
    </source>
</evidence>
<gene>
    <name evidence="5" type="ORF">VF724_05460</name>
</gene>
<evidence type="ECO:0000256" key="2">
    <source>
        <dbReference type="RuleBase" id="RU003457"/>
    </source>
</evidence>
<evidence type="ECO:0000259" key="4">
    <source>
        <dbReference type="Pfam" id="PF17954"/>
    </source>
</evidence>
<dbReference type="InterPro" id="IPR012093">
    <property type="entry name" value="Pirin"/>
</dbReference>
<sequence>MIRIFPDKSRFNADHGWLNSRFSFSFAEYYDPHNLRFGPLRVLNDDIVQPGTGFGTHPHREMEIVTVVLDGELQHEDSTGNKEIIRYGEIQRMTAGTGILHSEVNPSSDTPVNFLQLWIEPAERGLTPSYEQIRYTPDEMLNSLLPVVSQSLHEKNRVAYIHQNATLYLSKLEAGRQIDFQQQHGRKNFLFVIEGDLKLNGEHSLQRRDSARIEDVADLQIHSGSGAFFMLIDLP</sequence>
<comment type="caution">
    <text evidence="5">The sequence shown here is derived from an EMBL/GenBank/DDBJ whole genome shotgun (WGS) entry which is preliminary data.</text>
</comment>
<dbReference type="Pfam" id="PF02678">
    <property type="entry name" value="Pirin"/>
    <property type="match status" value="1"/>
</dbReference>
<dbReference type="PIRSF" id="PIRSF006232">
    <property type="entry name" value="Pirin"/>
    <property type="match status" value="1"/>
</dbReference>
<protein>
    <submittedName>
        <fullName evidence="5">Pirin family protein</fullName>
    </submittedName>
</protein>
<feature type="domain" description="Quercetin 2,3-dioxygenase C-terminal cupin" evidence="4">
    <location>
        <begin position="153"/>
        <end position="234"/>
    </location>
</feature>
<dbReference type="Pfam" id="PF17954">
    <property type="entry name" value="Pirin_C_2"/>
    <property type="match status" value="1"/>
</dbReference>
<dbReference type="InterPro" id="IPR011051">
    <property type="entry name" value="RmlC_Cupin_sf"/>
</dbReference>
<dbReference type="Proteomes" id="UP001310386">
    <property type="component" value="Unassembled WGS sequence"/>
</dbReference>
<dbReference type="InterPro" id="IPR003829">
    <property type="entry name" value="Pirin_N_dom"/>
</dbReference>
<dbReference type="InterPro" id="IPR014710">
    <property type="entry name" value="RmlC-like_jellyroll"/>
</dbReference>
<dbReference type="EMBL" id="JAYJLD010000005">
    <property type="protein sequence ID" value="MEB3101106.1"/>
    <property type="molecule type" value="Genomic_DNA"/>
</dbReference>
<organism evidence="5 6">
    <name type="scientific">Ferviditalea candida</name>
    <dbReference type="NCBI Taxonomy" id="3108399"/>
    <lineage>
        <taxon>Bacteria</taxon>
        <taxon>Bacillati</taxon>
        <taxon>Bacillota</taxon>
        <taxon>Bacilli</taxon>
        <taxon>Bacillales</taxon>
        <taxon>Paenibacillaceae</taxon>
        <taxon>Ferviditalea</taxon>
    </lineage>
</organism>
<dbReference type="InterPro" id="IPR041602">
    <property type="entry name" value="Quercetinase_C"/>
</dbReference>
<dbReference type="RefSeq" id="WP_371753219.1">
    <property type="nucleotide sequence ID" value="NZ_JAYJLD010000005.1"/>
</dbReference>